<feature type="transmembrane region" description="Helical" evidence="1">
    <location>
        <begin position="12"/>
        <end position="30"/>
    </location>
</feature>
<name>A0A841YA60_9LIST</name>
<dbReference type="EMBL" id="JAARPL010000018">
    <property type="protein sequence ID" value="MBC1373812.1"/>
    <property type="molecule type" value="Genomic_DNA"/>
</dbReference>
<feature type="transmembrane region" description="Helical" evidence="1">
    <location>
        <begin position="42"/>
        <end position="60"/>
    </location>
</feature>
<gene>
    <name evidence="2" type="ORF">HB847_15780</name>
</gene>
<dbReference type="Proteomes" id="UP000591929">
    <property type="component" value="Unassembled WGS sequence"/>
</dbReference>
<sequence length="72" mass="8949">MTSKTRKRRRIWWLLLYIVWMGTVTVPILVTESMQQNAWSMFFLTLPMYLFATWVLWWQWSGKYQTKKRSKL</sequence>
<dbReference type="AlphaFoldDB" id="A0A841YA60"/>
<keyword evidence="1" id="KW-0812">Transmembrane</keyword>
<keyword evidence="1" id="KW-1133">Transmembrane helix</keyword>
<evidence type="ECO:0000313" key="2">
    <source>
        <dbReference type="EMBL" id="MBC1373812.1"/>
    </source>
</evidence>
<accession>A0A841YA60</accession>
<organism evidence="2 3">
    <name type="scientific">Listeria booriae</name>
    <dbReference type="NCBI Taxonomy" id="1552123"/>
    <lineage>
        <taxon>Bacteria</taxon>
        <taxon>Bacillati</taxon>
        <taxon>Bacillota</taxon>
        <taxon>Bacilli</taxon>
        <taxon>Bacillales</taxon>
        <taxon>Listeriaceae</taxon>
        <taxon>Listeria</taxon>
    </lineage>
</organism>
<protein>
    <submittedName>
        <fullName evidence="2">Uncharacterized protein</fullName>
    </submittedName>
</protein>
<reference evidence="2 3" key="1">
    <citation type="submission" date="2020-03" db="EMBL/GenBank/DDBJ databases">
        <title>Soil Listeria distribution.</title>
        <authorList>
            <person name="Liao J."/>
            <person name="Wiedmann M."/>
        </authorList>
    </citation>
    <scope>NUCLEOTIDE SEQUENCE [LARGE SCALE GENOMIC DNA]</scope>
    <source>
        <strain evidence="2 3">FSL L7-1681</strain>
    </source>
</reference>
<evidence type="ECO:0000256" key="1">
    <source>
        <dbReference type="SAM" id="Phobius"/>
    </source>
</evidence>
<proteinExistence type="predicted"/>
<dbReference type="RefSeq" id="WP_185378218.1">
    <property type="nucleotide sequence ID" value="NZ_JAARPL010000018.1"/>
</dbReference>
<evidence type="ECO:0000313" key="3">
    <source>
        <dbReference type="Proteomes" id="UP000591929"/>
    </source>
</evidence>
<keyword evidence="1" id="KW-0472">Membrane</keyword>
<comment type="caution">
    <text evidence="2">The sequence shown here is derived from an EMBL/GenBank/DDBJ whole genome shotgun (WGS) entry which is preliminary data.</text>
</comment>